<feature type="compositionally biased region" description="Basic and acidic residues" evidence="1">
    <location>
        <begin position="119"/>
        <end position="133"/>
    </location>
</feature>
<organism evidence="2 3">
    <name type="scientific">Athelia psychrophila</name>
    <dbReference type="NCBI Taxonomy" id="1759441"/>
    <lineage>
        <taxon>Eukaryota</taxon>
        <taxon>Fungi</taxon>
        <taxon>Dikarya</taxon>
        <taxon>Basidiomycota</taxon>
        <taxon>Agaricomycotina</taxon>
        <taxon>Agaricomycetes</taxon>
        <taxon>Agaricomycetidae</taxon>
        <taxon>Atheliales</taxon>
        <taxon>Atheliaceae</taxon>
        <taxon>Athelia</taxon>
    </lineage>
</organism>
<name>A0A166FUU3_9AGAM</name>
<dbReference type="EMBL" id="KV417585">
    <property type="protein sequence ID" value="KZP17186.1"/>
    <property type="molecule type" value="Genomic_DNA"/>
</dbReference>
<sequence>MRSATAPLRSAEDKIFPKTAQENGPLSVLLNPYSCEDTSEMLPRQAASCNGRVDIVWSLLDPGYRKQRTTIQSCNHSADVSAQGCTHIPPKTALNAECTQGKATPVRCLDRESRFDEEYAEVKDNDEPERDNHTTIGEHGAALAAAPY</sequence>
<dbReference type="AlphaFoldDB" id="A0A166FUU3"/>
<evidence type="ECO:0000313" key="3">
    <source>
        <dbReference type="Proteomes" id="UP000076532"/>
    </source>
</evidence>
<evidence type="ECO:0000256" key="1">
    <source>
        <dbReference type="SAM" id="MobiDB-lite"/>
    </source>
</evidence>
<gene>
    <name evidence="2" type="ORF">FIBSPDRAFT_957365</name>
</gene>
<proteinExistence type="predicted"/>
<dbReference type="Proteomes" id="UP000076532">
    <property type="component" value="Unassembled WGS sequence"/>
</dbReference>
<keyword evidence="3" id="KW-1185">Reference proteome</keyword>
<protein>
    <submittedName>
        <fullName evidence="2">Uncharacterized protein</fullName>
    </submittedName>
</protein>
<evidence type="ECO:0000313" key="2">
    <source>
        <dbReference type="EMBL" id="KZP17186.1"/>
    </source>
</evidence>
<reference evidence="2 3" key="1">
    <citation type="journal article" date="2016" name="Mol. Biol. Evol.">
        <title>Comparative Genomics of Early-Diverging Mushroom-Forming Fungi Provides Insights into the Origins of Lignocellulose Decay Capabilities.</title>
        <authorList>
            <person name="Nagy L.G."/>
            <person name="Riley R."/>
            <person name="Tritt A."/>
            <person name="Adam C."/>
            <person name="Daum C."/>
            <person name="Floudas D."/>
            <person name="Sun H."/>
            <person name="Yadav J.S."/>
            <person name="Pangilinan J."/>
            <person name="Larsson K.H."/>
            <person name="Matsuura K."/>
            <person name="Barry K."/>
            <person name="Labutti K."/>
            <person name="Kuo R."/>
            <person name="Ohm R.A."/>
            <person name="Bhattacharya S.S."/>
            <person name="Shirouzu T."/>
            <person name="Yoshinaga Y."/>
            <person name="Martin F.M."/>
            <person name="Grigoriev I.V."/>
            <person name="Hibbett D.S."/>
        </authorList>
    </citation>
    <scope>NUCLEOTIDE SEQUENCE [LARGE SCALE GENOMIC DNA]</scope>
    <source>
        <strain evidence="2 3">CBS 109695</strain>
    </source>
</reference>
<accession>A0A166FUU3</accession>
<feature type="region of interest" description="Disordered" evidence="1">
    <location>
        <begin position="119"/>
        <end position="148"/>
    </location>
</feature>